<dbReference type="PANTHER" id="PTHR11365:SF23">
    <property type="entry name" value="HYPOTHETICAL 5-OXOPROLINASE (EUROFUNG)-RELATED"/>
    <property type="match status" value="1"/>
</dbReference>
<dbReference type="InterPro" id="IPR049517">
    <property type="entry name" value="ACX-like_C"/>
</dbReference>
<name>A0A8I1D706_RHOER</name>
<dbReference type="InterPro" id="IPR002821">
    <property type="entry name" value="Hydantoinase_A"/>
</dbReference>
<gene>
    <name evidence="5" type="ORF">I3517_24925</name>
</gene>
<comment type="caution">
    <text evidence="5">The sequence shown here is derived from an EMBL/GenBank/DDBJ whole genome shotgun (WGS) entry which is preliminary data.</text>
</comment>
<evidence type="ECO:0000313" key="6">
    <source>
        <dbReference type="Proteomes" id="UP000627573"/>
    </source>
</evidence>
<dbReference type="Pfam" id="PF19278">
    <property type="entry name" value="Hydant_A_C"/>
    <property type="match status" value="1"/>
</dbReference>
<evidence type="ECO:0000313" key="5">
    <source>
        <dbReference type="EMBL" id="MBH5145845.1"/>
    </source>
</evidence>
<feature type="domain" description="Hydantoinase/oxoprolinase N-terminal" evidence="3">
    <location>
        <begin position="5"/>
        <end position="175"/>
    </location>
</feature>
<feature type="domain" description="Hydantoinase A/oxoprolinase" evidence="2">
    <location>
        <begin position="197"/>
        <end position="494"/>
    </location>
</feature>
<feature type="region of interest" description="Disordered" evidence="1">
    <location>
        <begin position="600"/>
        <end position="622"/>
    </location>
</feature>
<dbReference type="GO" id="GO:0017168">
    <property type="term" value="F:5-oxoprolinase (ATP-hydrolyzing) activity"/>
    <property type="evidence" value="ECO:0007669"/>
    <property type="project" value="TreeGrafter"/>
</dbReference>
<evidence type="ECO:0000259" key="2">
    <source>
        <dbReference type="Pfam" id="PF01968"/>
    </source>
</evidence>
<dbReference type="EMBL" id="JAECSB010000084">
    <property type="protein sequence ID" value="MBH5145845.1"/>
    <property type="molecule type" value="Genomic_DNA"/>
</dbReference>
<evidence type="ECO:0000259" key="3">
    <source>
        <dbReference type="Pfam" id="PF05378"/>
    </source>
</evidence>
<keyword evidence="6" id="KW-1185">Reference proteome</keyword>
<dbReference type="Pfam" id="PF05378">
    <property type="entry name" value="Hydant_A_N"/>
    <property type="match status" value="1"/>
</dbReference>
<dbReference type="GO" id="GO:0006749">
    <property type="term" value="P:glutathione metabolic process"/>
    <property type="evidence" value="ECO:0007669"/>
    <property type="project" value="TreeGrafter"/>
</dbReference>
<protein>
    <submittedName>
        <fullName evidence="5">Hydantoinase/oxoprolinase family protein</fullName>
    </submittedName>
</protein>
<dbReference type="AlphaFoldDB" id="A0A8I1D706"/>
<dbReference type="InterPro" id="IPR045079">
    <property type="entry name" value="Oxoprolinase-like"/>
</dbReference>
<accession>A0A8I1D706</accession>
<evidence type="ECO:0000259" key="4">
    <source>
        <dbReference type="Pfam" id="PF19278"/>
    </source>
</evidence>
<dbReference type="InterPro" id="IPR008040">
    <property type="entry name" value="Hydant_A_N"/>
</dbReference>
<feature type="domain" description="Acetophenone carboxylase-like C-terminal" evidence="4">
    <location>
        <begin position="510"/>
        <end position="668"/>
    </location>
</feature>
<organism evidence="5 6">
    <name type="scientific">Rhodococcus erythropolis</name>
    <name type="common">Arthrobacter picolinophilus</name>
    <dbReference type="NCBI Taxonomy" id="1833"/>
    <lineage>
        <taxon>Bacteria</taxon>
        <taxon>Bacillati</taxon>
        <taxon>Actinomycetota</taxon>
        <taxon>Actinomycetes</taxon>
        <taxon>Mycobacteriales</taxon>
        <taxon>Nocardiaceae</taxon>
        <taxon>Rhodococcus</taxon>
        <taxon>Rhodococcus erythropolis group</taxon>
    </lineage>
</organism>
<proteinExistence type="predicted"/>
<reference evidence="5 6" key="1">
    <citation type="submission" date="2020-12" db="EMBL/GenBank/DDBJ databases">
        <title>Draft genome sequence of furan degrading bacterial strain FUR100.</title>
        <authorList>
            <person name="Woiski C."/>
        </authorList>
    </citation>
    <scope>NUCLEOTIDE SEQUENCE [LARGE SCALE GENOMIC DNA]</scope>
    <source>
        <strain evidence="5 6">FUR100</strain>
    </source>
</reference>
<dbReference type="PANTHER" id="PTHR11365">
    <property type="entry name" value="5-OXOPROLINASE RELATED"/>
    <property type="match status" value="1"/>
</dbReference>
<evidence type="ECO:0000256" key="1">
    <source>
        <dbReference type="SAM" id="MobiDB-lite"/>
    </source>
</evidence>
<dbReference type="RefSeq" id="WP_197941761.1">
    <property type="nucleotide sequence ID" value="NZ_JAECSB010000084.1"/>
</dbReference>
<sequence length="686" mass="74074">MSNHVAVDIGGTFTDLVSIDAQTGAIEVAKTLSTPPAFGTGVANALAMLDEPSVEAFVHGTTVVINALTERKGTTTALITTQGFRDILEIQRANRPDLFNLMYEKPTPYVSRELRLEVPERTSSDGKILEAVDLDCVVERVQEALSLGAESIALSFLHSYVNGANEQAAKEVIEQRWPRLPVSVSSEISGEWREYPRTSTAVLDAYVKPTVRDYLRNLETALDAFDVPGEQRFLMQSSGGAVPFALGARTPISLVESGPVGAVTGAAFVGGELGEANVISLDIGGTTAKAALVEEIDGELSVPVIEEYYIDRSPITAGFPIRVPCVDIVEIGAGGGSIAWIDDAGALHVGPRSAGADPGPACYGKGGTEPTLTDANLITGRLDAERFLGGDMQLRTDLARKSIQPIANHLGVTIEDAAIGIIRLANNKMVQLLRLVSIRRGKDPREFALIASGGNGSLHATALARELQIPRVVVPRHPGHFSAWGMLVSNMRQDTQTTFVASLDESFDQQSFSTAWSELEQRLRDRFGGDPADLTFQAAVDMRYLGQEHTVRMPVHREHPSSTIDLADLVTRFGERHEKLFAFSQESATEIITLRLTGTRERPQPPQTTLPTRSAIQASAPRTREVHFDDFGAVETPVVDRDALVAEQILTGPVIVQEQATTTVVYPDQVLEVTASGSMIIRRKAN</sequence>
<dbReference type="GO" id="GO:0005829">
    <property type="term" value="C:cytosol"/>
    <property type="evidence" value="ECO:0007669"/>
    <property type="project" value="TreeGrafter"/>
</dbReference>
<dbReference type="Pfam" id="PF01968">
    <property type="entry name" value="Hydantoinase_A"/>
    <property type="match status" value="1"/>
</dbReference>
<dbReference type="Proteomes" id="UP000627573">
    <property type="component" value="Unassembled WGS sequence"/>
</dbReference>